<dbReference type="PANTHER" id="PTHR36918:SF1">
    <property type="entry name" value="PROTEIN-EXPORT PROTEIN SECB"/>
    <property type="match status" value="1"/>
</dbReference>
<evidence type="ECO:0000256" key="2">
    <source>
        <dbReference type="ARBA" id="ARBA00022448"/>
    </source>
</evidence>
<accession>A0A839H617</accession>
<dbReference type="GO" id="GO:0005737">
    <property type="term" value="C:cytoplasm"/>
    <property type="evidence" value="ECO:0007669"/>
    <property type="project" value="UniProtKB-SubCell"/>
</dbReference>
<organism evidence="6 7">
    <name type="scientific">Thiospirillum jenense</name>
    <dbReference type="NCBI Taxonomy" id="1653858"/>
    <lineage>
        <taxon>Bacteria</taxon>
        <taxon>Pseudomonadati</taxon>
        <taxon>Pseudomonadota</taxon>
        <taxon>Gammaproteobacteria</taxon>
        <taxon>Chromatiales</taxon>
        <taxon>Chromatiaceae</taxon>
        <taxon>Thiospirillum</taxon>
    </lineage>
</organism>
<gene>
    <name evidence="5 6" type="primary">secB</name>
    <name evidence="6" type="ORF">HUK38_03600</name>
</gene>
<comment type="caution">
    <text evidence="6">The sequence shown here is derived from an EMBL/GenBank/DDBJ whole genome shotgun (WGS) entry which is preliminary data.</text>
</comment>
<comment type="similarity">
    <text evidence="1 5">Belongs to the SecB family.</text>
</comment>
<evidence type="ECO:0000256" key="4">
    <source>
        <dbReference type="ARBA" id="ARBA00023010"/>
    </source>
</evidence>
<reference evidence="6 7" key="1">
    <citation type="journal article" date="2020" name="Arch. Microbiol.">
        <title>The genome sequence of the giant phototrophic gammaproteobacterium Thiospirillum jenense gives insight into its physiological properties and phylogenetic relationships.</title>
        <authorList>
            <person name="Imhoff J.F."/>
            <person name="Meyer T.E."/>
            <person name="Kyndt J.A."/>
        </authorList>
    </citation>
    <scope>NUCLEOTIDE SEQUENCE [LARGE SCALE GENOMIC DNA]</scope>
    <source>
        <strain evidence="6 7">DSM 216</strain>
    </source>
</reference>
<dbReference type="PRINTS" id="PR01594">
    <property type="entry name" value="SECBCHAPRONE"/>
</dbReference>
<keyword evidence="5" id="KW-0963">Cytoplasm</keyword>
<dbReference type="GO" id="GO:0015031">
    <property type="term" value="P:protein transport"/>
    <property type="evidence" value="ECO:0007669"/>
    <property type="project" value="UniProtKB-UniRule"/>
</dbReference>
<dbReference type="PANTHER" id="PTHR36918">
    <property type="match status" value="1"/>
</dbReference>
<dbReference type="NCBIfam" id="NF004393">
    <property type="entry name" value="PRK05751.1-4"/>
    <property type="match status" value="1"/>
</dbReference>
<dbReference type="Gene3D" id="3.10.420.10">
    <property type="entry name" value="SecB-like"/>
    <property type="match status" value="1"/>
</dbReference>
<name>A0A839H617_9GAMM</name>
<comment type="subunit">
    <text evidence="5">Homotetramer, a dimer of dimers. One homotetramer interacts with 1 SecA dimer.</text>
</comment>
<dbReference type="Proteomes" id="UP000548632">
    <property type="component" value="Unassembled WGS sequence"/>
</dbReference>
<dbReference type="InterPro" id="IPR003708">
    <property type="entry name" value="SecB"/>
</dbReference>
<keyword evidence="5" id="KW-0143">Chaperone</keyword>
<dbReference type="EMBL" id="JABVCQ010000006">
    <property type="protein sequence ID" value="MBB1125315.1"/>
    <property type="molecule type" value="Genomic_DNA"/>
</dbReference>
<sequence>MADTDQAPTGERQFLVRTIYTKDLSFESPNAPEIFRDEWKPDSTLQFDIKLQQLAEHTHEVVLTLTTTAKLGEKTAFLIEVQQAGIVTIGGFTEAELGQLFYVYCPSILYPYARQTVMDLVAKGGFPPLVLQHVAFDQIYAQKLNDTPPANGDGTQRH</sequence>
<comment type="subcellular location">
    <subcellularLocation>
        <location evidence="5">Cytoplasm</location>
    </subcellularLocation>
</comment>
<evidence type="ECO:0000256" key="5">
    <source>
        <dbReference type="HAMAP-Rule" id="MF_00821"/>
    </source>
</evidence>
<keyword evidence="3 5" id="KW-0653">Protein transport</keyword>
<dbReference type="AlphaFoldDB" id="A0A839H617"/>
<dbReference type="HAMAP" id="MF_00821">
    <property type="entry name" value="SecB"/>
    <property type="match status" value="1"/>
</dbReference>
<dbReference type="Pfam" id="PF02556">
    <property type="entry name" value="SecB"/>
    <property type="match status" value="1"/>
</dbReference>
<keyword evidence="2 5" id="KW-0813">Transport</keyword>
<keyword evidence="4 5" id="KW-0811">Translocation</keyword>
<dbReference type="SUPFAM" id="SSF54611">
    <property type="entry name" value="SecB-like"/>
    <property type="match status" value="1"/>
</dbReference>
<evidence type="ECO:0000256" key="1">
    <source>
        <dbReference type="ARBA" id="ARBA00009990"/>
    </source>
</evidence>
<evidence type="ECO:0000256" key="3">
    <source>
        <dbReference type="ARBA" id="ARBA00022927"/>
    </source>
</evidence>
<comment type="function">
    <text evidence="5">One of the proteins required for the normal export of preproteins out of the cell cytoplasm. It is a molecular chaperone that binds to a subset of precursor proteins, maintaining them in a translocation-competent state. It also specifically binds to its receptor SecA.</text>
</comment>
<evidence type="ECO:0000313" key="7">
    <source>
        <dbReference type="Proteomes" id="UP000548632"/>
    </source>
</evidence>
<protein>
    <recommendedName>
        <fullName evidence="5">Protein-export protein SecB</fullName>
    </recommendedName>
</protein>
<evidence type="ECO:0000313" key="6">
    <source>
        <dbReference type="EMBL" id="MBB1125315.1"/>
    </source>
</evidence>
<dbReference type="RefSeq" id="WP_182582558.1">
    <property type="nucleotide sequence ID" value="NZ_JABVCQ010000006.1"/>
</dbReference>
<proteinExistence type="inferred from homology"/>
<dbReference type="NCBIfam" id="TIGR00809">
    <property type="entry name" value="secB"/>
    <property type="match status" value="1"/>
</dbReference>
<dbReference type="GO" id="GO:0051082">
    <property type="term" value="F:unfolded protein binding"/>
    <property type="evidence" value="ECO:0007669"/>
    <property type="project" value="InterPro"/>
</dbReference>
<dbReference type="GO" id="GO:0006457">
    <property type="term" value="P:protein folding"/>
    <property type="evidence" value="ECO:0007669"/>
    <property type="project" value="UniProtKB-UniRule"/>
</dbReference>
<dbReference type="GO" id="GO:0051262">
    <property type="term" value="P:protein tetramerization"/>
    <property type="evidence" value="ECO:0007669"/>
    <property type="project" value="InterPro"/>
</dbReference>
<dbReference type="InterPro" id="IPR035958">
    <property type="entry name" value="SecB-like_sf"/>
</dbReference>
<keyword evidence="7" id="KW-1185">Reference proteome</keyword>